<dbReference type="Pfam" id="PF04909">
    <property type="entry name" value="Amidohydro_2"/>
    <property type="match status" value="1"/>
</dbReference>
<dbReference type="SUPFAM" id="SSF51556">
    <property type="entry name" value="Metallo-dependent hydrolases"/>
    <property type="match status" value="1"/>
</dbReference>
<proteinExistence type="predicted"/>
<dbReference type="InterPro" id="IPR006680">
    <property type="entry name" value="Amidohydro-rel"/>
</dbReference>
<sequence length="323" mass="35303">MLCIAELSSAIKNLPKGTDRVISEGDGPRRFAARSAIDMHVHVTEGTGEAGRDAASRSFQQAAASYFGSDAQTTVGAIADYYRRIDISCVVFAVDSESTTGRKPVASEEIAELAAEHADVMIPFGSVDPWRGEVARRSARRLIEHYGVKGFKFHPSTQGFEPNDTRFYPLYELIESAGLPVVFHTGQTGIGAKMRGGGGIRLKYSNPMLLDDVAADFPDLTIIMAHPSVPWQDEGLAVALHKQNVYIDLSGWSPKYFEPKLVTYVKRLLTDKVMFGSDYPLITPQRWLDDFAGLGFDEDVTRKVLRGNALRVLGGANSTAGQD</sequence>
<evidence type="ECO:0000256" key="1">
    <source>
        <dbReference type="ARBA" id="ARBA00023239"/>
    </source>
</evidence>
<dbReference type="InterPro" id="IPR032466">
    <property type="entry name" value="Metal_Hydrolase"/>
</dbReference>
<dbReference type="PANTHER" id="PTHR21240:SF19">
    <property type="entry name" value="CATALYTIC_ HYDROLASE"/>
    <property type="match status" value="1"/>
</dbReference>
<evidence type="ECO:0000313" key="3">
    <source>
        <dbReference type="EMBL" id="MBF9128841.1"/>
    </source>
</evidence>
<comment type="caution">
    <text evidence="3">The sequence shown here is derived from an EMBL/GenBank/DDBJ whole genome shotgun (WGS) entry which is preliminary data.</text>
</comment>
<feature type="domain" description="Amidohydrolase-related" evidence="2">
    <location>
        <begin position="37"/>
        <end position="314"/>
    </location>
</feature>
<reference evidence="3 4" key="1">
    <citation type="submission" date="2020-11" db="EMBL/GenBank/DDBJ databases">
        <title>A novel isolate from a Black sea contaminated sediment with potential to produce alkanes: Plantactinospora alkalitolerans sp. nov.</title>
        <authorList>
            <person name="Carro L."/>
            <person name="Veyisoglu A."/>
            <person name="Guven K."/>
            <person name="Schumann P."/>
            <person name="Klenk H.-P."/>
            <person name="Sahin N."/>
        </authorList>
    </citation>
    <scope>NUCLEOTIDE SEQUENCE [LARGE SCALE GENOMIC DNA]</scope>
    <source>
        <strain evidence="3 4">S1510</strain>
    </source>
</reference>
<keyword evidence="1" id="KW-0456">Lyase</keyword>
<accession>A0ABS0GRL2</accession>
<evidence type="ECO:0000259" key="2">
    <source>
        <dbReference type="Pfam" id="PF04909"/>
    </source>
</evidence>
<dbReference type="Proteomes" id="UP000638560">
    <property type="component" value="Unassembled WGS sequence"/>
</dbReference>
<dbReference type="EMBL" id="JADPUN010000093">
    <property type="protein sequence ID" value="MBF9128841.1"/>
    <property type="molecule type" value="Genomic_DNA"/>
</dbReference>
<protein>
    <submittedName>
        <fullName evidence="3">Amidohydrolase</fullName>
    </submittedName>
</protein>
<dbReference type="PANTHER" id="PTHR21240">
    <property type="entry name" value="2-AMINO-3-CARBOXYLMUCONATE-6-SEMIALDEHYDE DECARBOXYLASE"/>
    <property type="match status" value="1"/>
</dbReference>
<keyword evidence="4" id="KW-1185">Reference proteome</keyword>
<dbReference type="InterPro" id="IPR032465">
    <property type="entry name" value="ACMSD"/>
</dbReference>
<evidence type="ECO:0000313" key="4">
    <source>
        <dbReference type="Proteomes" id="UP000638560"/>
    </source>
</evidence>
<dbReference type="CDD" id="cd01292">
    <property type="entry name" value="metallo-dependent_hydrolases"/>
    <property type="match status" value="1"/>
</dbReference>
<dbReference type="Gene3D" id="3.20.20.140">
    <property type="entry name" value="Metal-dependent hydrolases"/>
    <property type="match status" value="1"/>
</dbReference>
<name>A0ABS0GRL2_9ACTN</name>
<gene>
    <name evidence="3" type="ORF">I0C86_07560</name>
</gene>
<organism evidence="3 4">
    <name type="scientific">Plantactinospora alkalitolerans</name>
    <dbReference type="NCBI Taxonomy" id="2789879"/>
    <lineage>
        <taxon>Bacteria</taxon>
        <taxon>Bacillati</taxon>
        <taxon>Actinomycetota</taxon>
        <taxon>Actinomycetes</taxon>
        <taxon>Micromonosporales</taxon>
        <taxon>Micromonosporaceae</taxon>
        <taxon>Plantactinospora</taxon>
    </lineage>
</organism>